<protein>
    <submittedName>
        <fullName evidence="1">Uncharacterized protein</fullName>
    </submittedName>
</protein>
<accession>A0A2L0UZE1</accession>
<proteinExistence type="predicted"/>
<reference evidence="1 2" key="1">
    <citation type="submission" date="2017-06" db="EMBL/GenBank/DDBJ databases">
        <authorList>
            <person name="Kim H.J."/>
            <person name="Triplett B.A."/>
        </authorList>
    </citation>
    <scope>NUCLEOTIDE SEQUENCE [LARGE SCALE GENOMIC DNA]</scope>
</reference>
<dbReference type="KEGG" id="vg:40088111"/>
<sequence length="863" mass="97953">MANMFSSAANDIFNLLKSSGRKVTLFDEQGNKIYKTKDARKFFAVPDRLMIVLEDDNNDSFISLYFGNNIDAKDIASLISSLRNIAVQYGLLFDIRKYGKKLSPKDFAYQATPIVSENKETKMFKTISLSNAAQRVDLQRHMTKSLGLKEGVDFAVFGNNIVCNEGYTESTKYLVETTSAVLQENSDVFLKYATEWVNTRTGLDRDVNANEITNLAKGFKDIISNKLDVHIVKPAKEEKFSSNNLRFASELERVVNSNLNNSALKEYIGSVVDKLRHNEKLNPNEQFFTKKLVDIVEHNAVIEALDEDIATYGVEGDPELGQYMIDTLVAIKQEADSRGIDLTDGVYSMEDLACALVCLMKAYADDRIDTLIPNHYEDFVKAIRGVFGTLSFEHETPEVLAFDRWVNVSVVEGKTSFDVKQFFKQYGVEFVVGHTKKSEVVDSIAQYLVDFGGYKTVKDAHGKASEIFKNFVKKPMEKELGFVFESFDVNGFFKEYGTDYWLGRDPRDKSKRYEAQAVIPSIANFLVDIGQYNNPIAAEEEAENVFYKYVKPALEKDHGFIFEDNNPDGYKGFEEDERKADSITFNVRDFIDKYGSDFNFGRPSPEQDDMKYSSKEIIDSIEHYLHNEFDISERFDLSGKASELFRSKVKGFLENHDYIFENYIGEDVSEDTIVSFATDWIDEYLSKPQNIEDIKSLIDSDDTPEVIKEVIQSTADDIIFMAGEAADRDFDVKGTPSIDVAYDKGIKSSTVKKIEKIIKGDLTEAYNRGQSTAKDIYSFLELVLPQVSVYEKDYETFKKQVMARVRKEFSNSMASTNLISGLVDSMDGKISSYYDRVSKDRLQTGFTLGGDVDTDFINAVKRF</sequence>
<dbReference type="GeneID" id="40088111"/>
<evidence type="ECO:0000313" key="1">
    <source>
        <dbReference type="EMBL" id="AUZ94907.1"/>
    </source>
</evidence>
<dbReference type="Proteomes" id="UP000223025">
    <property type="component" value="Segment"/>
</dbReference>
<organism evidence="1 2">
    <name type="scientific">Agrobacterium phage Atu_ph07</name>
    <dbReference type="NCBI Taxonomy" id="2024264"/>
    <lineage>
        <taxon>Viruses</taxon>
        <taxon>Duplodnaviria</taxon>
        <taxon>Heunggongvirae</taxon>
        <taxon>Uroviricota</taxon>
        <taxon>Caudoviricetes</taxon>
        <taxon>Polybotosvirus</taxon>
        <taxon>Polybotosvirus Atuph07</taxon>
    </lineage>
</organism>
<dbReference type="EMBL" id="MF403008">
    <property type="protein sequence ID" value="AUZ94907.1"/>
    <property type="molecule type" value="Genomic_DNA"/>
</dbReference>
<evidence type="ECO:0000313" key="2">
    <source>
        <dbReference type="Proteomes" id="UP000223025"/>
    </source>
</evidence>
<dbReference type="RefSeq" id="YP_009611773.1">
    <property type="nucleotide sequence ID" value="NC_042013.1"/>
</dbReference>
<keyword evidence="2" id="KW-1185">Reference proteome</keyword>
<name>A0A2L0UZE1_9CAUD</name>